<accession>A0A812UCS4</accession>
<keyword evidence="2" id="KW-1185">Reference proteome</keyword>
<proteinExistence type="predicted"/>
<evidence type="ECO:0000313" key="1">
    <source>
        <dbReference type="EMBL" id="CAE7560653.1"/>
    </source>
</evidence>
<reference evidence="1" key="1">
    <citation type="submission" date="2021-02" db="EMBL/GenBank/DDBJ databases">
        <authorList>
            <person name="Dougan E. K."/>
            <person name="Rhodes N."/>
            <person name="Thang M."/>
            <person name="Chan C."/>
        </authorList>
    </citation>
    <scope>NUCLEOTIDE SEQUENCE</scope>
</reference>
<sequence>MIKEVARSDRTDFDISDLSSWLPSWSYAVIRLKTGLLDRCMSEERVARRLINQFIVLGTAADHLGAVDVAQAEFIVITKEAWWFYFYPFRARKDAENAMKAWRFSASILFKVDLEEACLRSSAGMGISGRAE</sequence>
<dbReference type="Proteomes" id="UP000604046">
    <property type="component" value="Unassembled WGS sequence"/>
</dbReference>
<name>A0A812UCS4_9DINO</name>
<organism evidence="1 2">
    <name type="scientific">Symbiodinium natans</name>
    <dbReference type="NCBI Taxonomy" id="878477"/>
    <lineage>
        <taxon>Eukaryota</taxon>
        <taxon>Sar</taxon>
        <taxon>Alveolata</taxon>
        <taxon>Dinophyceae</taxon>
        <taxon>Suessiales</taxon>
        <taxon>Symbiodiniaceae</taxon>
        <taxon>Symbiodinium</taxon>
    </lineage>
</organism>
<gene>
    <name evidence="1" type="ORF">SNAT2548_LOCUS31607</name>
</gene>
<dbReference type="EMBL" id="CAJNDS010002667">
    <property type="protein sequence ID" value="CAE7560653.1"/>
    <property type="molecule type" value="Genomic_DNA"/>
</dbReference>
<dbReference type="AlphaFoldDB" id="A0A812UCS4"/>
<protein>
    <submittedName>
        <fullName evidence="1">Uncharacterized protein</fullName>
    </submittedName>
</protein>
<comment type="caution">
    <text evidence="1">The sequence shown here is derived from an EMBL/GenBank/DDBJ whole genome shotgun (WGS) entry which is preliminary data.</text>
</comment>
<evidence type="ECO:0000313" key="2">
    <source>
        <dbReference type="Proteomes" id="UP000604046"/>
    </source>
</evidence>